<keyword evidence="4" id="KW-0234">DNA repair</keyword>
<keyword evidence="10" id="KW-1185">Reference proteome</keyword>
<evidence type="ECO:0000256" key="5">
    <source>
        <dbReference type="ARBA" id="ARBA00023242"/>
    </source>
</evidence>
<evidence type="ECO:0000256" key="1">
    <source>
        <dbReference type="ARBA" id="ARBA00004123"/>
    </source>
</evidence>
<evidence type="ECO:0000256" key="4">
    <source>
        <dbReference type="ARBA" id="ARBA00023204"/>
    </source>
</evidence>
<proteinExistence type="inferred from homology"/>
<feature type="compositionally biased region" description="Basic residues" evidence="6">
    <location>
        <begin position="29"/>
        <end position="40"/>
    </location>
</feature>
<dbReference type="STRING" id="97359.A0A550CL41"/>
<reference evidence="9 10" key="1">
    <citation type="journal article" date="2019" name="New Phytol.">
        <title>Comparative genomics reveals unique wood-decay strategies and fruiting body development in the Schizophyllaceae.</title>
        <authorList>
            <person name="Almasi E."/>
            <person name="Sahu N."/>
            <person name="Krizsan K."/>
            <person name="Balint B."/>
            <person name="Kovacs G.M."/>
            <person name="Kiss B."/>
            <person name="Cseklye J."/>
            <person name="Drula E."/>
            <person name="Henrissat B."/>
            <person name="Nagy I."/>
            <person name="Chovatia M."/>
            <person name="Adam C."/>
            <person name="LaButti K."/>
            <person name="Lipzen A."/>
            <person name="Riley R."/>
            <person name="Grigoriev I.V."/>
            <person name="Nagy L.G."/>
        </authorList>
    </citation>
    <scope>NUCLEOTIDE SEQUENCE [LARGE SCALE GENOMIC DNA]</scope>
    <source>
        <strain evidence="9 10">NL-1724</strain>
    </source>
</reference>
<feature type="domain" description="DNA repair metallo-beta-lactamase" evidence="7">
    <location>
        <begin position="608"/>
        <end position="733"/>
    </location>
</feature>
<feature type="compositionally biased region" description="Low complexity" evidence="6">
    <location>
        <begin position="152"/>
        <end position="165"/>
    </location>
</feature>
<dbReference type="Gene3D" id="3.60.15.10">
    <property type="entry name" value="Ribonuclease Z/Hydroxyacylglutathione hydrolase-like"/>
    <property type="match status" value="1"/>
</dbReference>
<dbReference type="GO" id="GO:0005634">
    <property type="term" value="C:nucleus"/>
    <property type="evidence" value="ECO:0007669"/>
    <property type="project" value="UniProtKB-SubCell"/>
</dbReference>
<evidence type="ECO:0000313" key="9">
    <source>
        <dbReference type="EMBL" id="TRM65531.1"/>
    </source>
</evidence>
<dbReference type="PANTHER" id="PTHR23240:SF6">
    <property type="entry name" value="DNA CROSS-LINK REPAIR 1A PROTEIN"/>
    <property type="match status" value="1"/>
</dbReference>
<feature type="compositionally biased region" description="Acidic residues" evidence="6">
    <location>
        <begin position="231"/>
        <end position="245"/>
    </location>
</feature>
<dbReference type="FunFam" id="3.40.50.12650:FF:000007">
    <property type="entry name" value="DNA cross-link repair 1A protein, variant"/>
    <property type="match status" value="1"/>
</dbReference>
<dbReference type="GO" id="GO:0006303">
    <property type="term" value="P:double-strand break repair via nonhomologous end joining"/>
    <property type="evidence" value="ECO:0007669"/>
    <property type="project" value="TreeGrafter"/>
</dbReference>
<feature type="region of interest" description="Disordered" evidence="6">
    <location>
        <begin position="1"/>
        <end position="250"/>
    </location>
</feature>
<feature type="compositionally biased region" description="Acidic residues" evidence="6">
    <location>
        <begin position="206"/>
        <end position="223"/>
    </location>
</feature>
<feature type="compositionally biased region" description="Low complexity" evidence="6">
    <location>
        <begin position="274"/>
        <end position="285"/>
    </location>
</feature>
<evidence type="ECO:0000259" key="8">
    <source>
        <dbReference type="Pfam" id="PF12706"/>
    </source>
</evidence>
<dbReference type="CDD" id="cd16273">
    <property type="entry name" value="SNM1A-1C-like_MBL-fold"/>
    <property type="match status" value="1"/>
</dbReference>
<dbReference type="Proteomes" id="UP000320762">
    <property type="component" value="Unassembled WGS sequence"/>
</dbReference>
<name>A0A550CL41_9AGAR</name>
<comment type="caution">
    <text evidence="9">The sequence shown here is derived from an EMBL/GenBank/DDBJ whole genome shotgun (WGS) entry which is preliminary data.</text>
</comment>
<accession>A0A550CL41</accession>
<evidence type="ECO:0000313" key="10">
    <source>
        <dbReference type="Proteomes" id="UP000320762"/>
    </source>
</evidence>
<keyword evidence="3" id="KW-0227">DNA damage</keyword>
<dbReference type="AlphaFoldDB" id="A0A550CL41"/>
<dbReference type="GO" id="GO:0036297">
    <property type="term" value="P:interstrand cross-link repair"/>
    <property type="evidence" value="ECO:0007669"/>
    <property type="project" value="TreeGrafter"/>
</dbReference>
<evidence type="ECO:0000259" key="7">
    <source>
        <dbReference type="Pfam" id="PF07522"/>
    </source>
</evidence>
<gene>
    <name evidence="9" type="ORF">BD626DRAFT_567434</name>
</gene>
<dbReference type="InterPro" id="IPR001279">
    <property type="entry name" value="Metallo-B-lactamas"/>
</dbReference>
<feature type="region of interest" description="Disordered" evidence="6">
    <location>
        <begin position="274"/>
        <end position="307"/>
    </location>
</feature>
<dbReference type="PANTHER" id="PTHR23240">
    <property type="entry name" value="DNA CROSS-LINK REPAIR PROTEIN PSO2/SNM1-RELATED"/>
    <property type="match status" value="1"/>
</dbReference>
<dbReference type="Pfam" id="PF12706">
    <property type="entry name" value="Lactamase_B_2"/>
    <property type="match status" value="1"/>
</dbReference>
<dbReference type="GO" id="GO:0035312">
    <property type="term" value="F:5'-3' DNA exonuclease activity"/>
    <property type="evidence" value="ECO:0007669"/>
    <property type="project" value="TreeGrafter"/>
</dbReference>
<feature type="compositionally biased region" description="Basic residues" evidence="6">
    <location>
        <begin position="1"/>
        <end position="10"/>
    </location>
</feature>
<dbReference type="InterPro" id="IPR011084">
    <property type="entry name" value="DRMBL"/>
</dbReference>
<dbReference type="GO" id="GO:0003684">
    <property type="term" value="F:damaged DNA binding"/>
    <property type="evidence" value="ECO:0007669"/>
    <property type="project" value="TreeGrafter"/>
</dbReference>
<dbReference type="InterPro" id="IPR036866">
    <property type="entry name" value="RibonucZ/Hydroxyglut_hydro"/>
</dbReference>
<sequence length="769" mass="84550">MAPSTKKLKTPRPSVTLHDFFTRPSSQKARPKCSKLKPNLKGKAAAAPRSSTKAPPRSGTIIIEISDDDESGPSTPTPVRQGKRKKDDEDGAVVVQDEPPCCKRRTSDKPAPSILSEASFGDPVLLLSSSPPRSPSPVKQESSTAAFGVPDLLLSPLAPSSASASEVLNASMPPPDVPSDRPALVSEKALETPGSGSSTSVPATPAEEEGFGWEDSEWGTGDDEAGRTLDGEDLDPEDLEQETETDDARTCPACQQQFSSHLILQDHVNTCLESSKASTSATPKTLRPISTYETPPPQAFSRESKPKATSGNAFAILMSSLKENDAWKEATIAEDRTFRPTKNNRRKAPFYKVLQGMPIAVDAFRYGSIPGVKAYFLTHAHSDHYTNLSSSWDSGPIYCSEVTCNLIAHMLRVDRKWLHPLPLNTPTEIPDTGGVRVTLIEANHCPGSSLFFYEGRQTVNAGDSAFKSPFVGTSRVFRYLHCGDFRASPKHVLHPAVKGKKIDHIYLDTTYLDPKYTFPPQPLVIDACAELARRVVNGLPTGTETTMMDGWVSTKDKTASKPDRILVLVGTYSIGKERIVKAIAHALDSKVYCDSRKAAILRCQQDSELEALMTRDPKEASVHLVPLGVITSDKLKPYFERYKDTFTRAVGFRPTGWTFTQPAGTDLSPPIPTIISRGQSKSYSYADLRPTRNSTPLLTLYGVPYSEHSSFFELTCFALSCDWARMIATVNVGSEHSRNKMAKWVQRWEAERKKRGKVEVVKSRREDYW</sequence>
<organism evidence="9 10">
    <name type="scientific">Schizophyllum amplum</name>
    <dbReference type="NCBI Taxonomy" id="97359"/>
    <lineage>
        <taxon>Eukaryota</taxon>
        <taxon>Fungi</taxon>
        <taxon>Dikarya</taxon>
        <taxon>Basidiomycota</taxon>
        <taxon>Agaricomycotina</taxon>
        <taxon>Agaricomycetes</taxon>
        <taxon>Agaricomycetidae</taxon>
        <taxon>Agaricales</taxon>
        <taxon>Schizophyllaceae</taxon>
        <taxon>Schizophyllum</taxon>
    </lineage>
</organism>
<dbReference type="SUPFAM" id="SSF56281">
    <property type="entry name" value="Metallo-hydrolase/oxidoreductase"/>
    <property type="match status" value="1"/>
</dbReference>
<dbReference type="Gene3D" id="3.40.50.12650">
    <property type="match status" value="1"/>
</dbReference>
<keyword evidence="5" id="KW-0539">Nucleus</keyword>
<comment type="subcellular location">
    <subcellularLocation>
        <location evidence="1">Nucleus</location>
    </subcellularLocation>
</comment>
<dbReference type="EMBL" id="VDMD01000005">
    <property type="protein sequence ID" value="TRM65531.1"/>
    <property type="molecule type" value="Genomic_DNA"/>
</dbReference>
<dbReference type="OrthoDB" id="262529at2759"/>
<feature type="domain" description="Metallo-beta-lactamase" evidence="8">
    <location>
        <begin position="367"/>
        <end position="516"/>
    </location>
</feature>
<evidence type="ECO:0000256" key="2">
    <source>
        <dbReference type="ARBA" id="ARBA00010304"/>
    </source>
</evidence>
<evidence type="ECO:0000256" key="3">
    <source>
        <dbReference type="ARBA" id="ARBA00022763"/>
    </source>
</evidence>
<evidence type="ECO:0000256" key="6">
    <source>
        <dbReference type="SAM" id="MobiDB-lite"/>
    </source>
</evidence>
<dbReference type="Pfam" id="PF07522">
    <property type="entry name" value="DRMBL"/>
    <property type="match status" value="1"/>
</dbReference>
<protein>
    <submittedName>
        <fullName evidence="9">DNA repair metallo-beta-lactamase-domain-containing protein</fullName>
    </submittedName>
</protein>
<comment type="similarity">
    <text evidence="2">Belongs to the DNA repair metallo-beta-lactamase (DRMBL) family.</text>
</comment>